<accession>A0A371QX71</accession>
<evidence type="ECO:0000313" key="3">
    <source>
        <dbReference type="Proteomes" id="UP000256877"/>
    </source>
</evidence>
<name>A0A371QX71_9CREN</name>
<dbReference type="Proteomes" id="UP000256877">
    <property type="component" value="Unassembled WGS sequence"/>
</dbReference>
<reference evidence="2 3" key="1">
    <citation type="submission" date="2017-07" db="EMBL/GenBank/DDBJ databases">
        <title>Draft genome sequence of aerobic hyperthermophilic archaea, Pyrobaculum aerophilum YKB31 and YKB32.</title>
        <authorList>
            <person name="Mochizuki T."/>
            <person name="Berliner A.J."/>
            <person name="Yoshida-Takashima Y."/>
            <person name="Takaki Y."/>
            <person name="Nunoura T."/>
            <person name="Takai K."/>
        </authorList>
    </citation>
    <scope>NUCLEOTIDE SEQUENCE [LARGE SCALE GENOMIC DNA]</scope>
    <source>
        <strain evidence="2 3">YKB32</strain>
    </source>
</reference>
<feature type="region of interest" description="Disordered" evidence="1">
    <location>
        <begin position="71"/>
        <end position="90"/>
    </location>
</feature>
<organism evidence="2 3">
    <name type="scientific">Pyrobaculum aerophilum</name>
    <dbReference type="NCBI Taxonomy" id="13773"/>
    <lineage>
        <taxon>Archaea</taxon>
        <taxon>Thermoproteota</taxon>
        <taxon>Thermoprotei</taxon>
        <taxon>Thermoproteales</taxon>
        <taxon>Thermoproteaceae</taxon>
        <taxon>Pyrobaculum</taxon>
    </lineage>
</organism>
<gene>
    <name evidence="2" type="ORF">CGL52_13610</name>
</gene>
<dbReference type="AlphaFoldDB" id="A0A371QX71"/>
<protein>
    <submittedName>
        <fullName evidence="2">Uncharacterized protein</fullName>
    </submittedName>
</protein>
<dbReference type="EMBL" id="NMUF01000067">
    <property type="protein sequence ID" value="RFA94991.1"/>
    <property type="molecule type" value="Genomic_DNA"/>
</dbReference>
<evidence type="ECO:0000256" key="1">
    <source>
        <dbReference type="SAM" id="MobiDB-lite"/>
    </source>
</evidence>
<sequence>MLTEGGRAALSRWREEVLRNVEKAAELRRRGREEEAKALLRPVIHILPTLLMLGVLDLSLFDAAVGKLEPEAEAAQNEAAADEPPDKTNP</sequence>
<dbReference type="RefSeq" id="WP_116430661.1">
    <property type="nucleotide sequence ID" value="NZ_NMUF01000067.1"/>
</dbReference>
<evidence type="ECO:0000313" key="2">
    <source>
        <dbReference type="EMBL" id="RFA94991.1"/>
    </source>
</evidence>
<proteinExistence type="predicted"/>
<comment type="caution">
    <text evidence="2">The sequence shown here is derived from an EMBL/GenBank/DDBJ whole genome shotgun (WGS) entry which is preliminary data.</text>
</comment>